<keyword evidence="14" id="KW-0175">Coiled coil</keyword>
<protein>
    <submittedName>
        <fullName evidence="17">Yorkie like protein</fullName>
    </submittedName>
</protein>
<feature type="compositionally biased region" description="Low complexity" evidence="15">
    <location>
        <begin position="125"/>
        <end position="135"/>
    </location>
</feature>
<keyword evidence="8" id="KW-0965">Cell junction</keyword>
<dbReference type="Pfam" id="PF00397">
    <property type="entry name" value="WW"/>
    <property type="match status" value="2"/>
</dbReference>
<feature type="compositionally biased region" description="Polar residues" evidence="15">
    <location>
        <begin position="58"/>
        <end position="70"/>
    </location>
</feature>
<dbReference type="FunFam" id="2.20.70.10:FF:000019">
    <property type="entry name" value="Putative transcriptional coactivator YAP1"/>
    <property type="match status" value="1"/>
</dbReference>
<dbReference type="SUPFAM" id="SSF51045">
    <property type="entry name" value="WW domain"/>
    <property type="match status" value="2"/>
</dbReference>
<evidence type="ECO:0000259" key="16">
    <source>
        <dbReference type="PROSITE" id="PS50020"/>
    </source>
</evidence>
<evidence type="ECO:0000256" key="4">
    <source>
        <dbReference type="ARBA" id="ARBA00022490"/>
    </source>
</evidence>
<dbReference type="InterPro" id="IPR001202">
    <property type="entry name" value="WW_dom"/>
</dbReference>
<dbReference type="STRING" id="64791.A0A151XC60"/>
<feature type="domain" description="WW" evidence="16">
    <location>
        <begin position="214"/>
        <end position="247"/>
    </location>
</feature>
<evidence type="ECO:0000256" key="2">
    <source>
        <dbReference type="ARBA" id="ARBA00004282"/>
    </source>
</evidence>
<dbReference type="GO" id="GO:0005737">
    <property type="term" value="C:cytoplasm"/>
    <property type="evidence" value="ECO:0007669"/>
    <property type="project" value="UniProtKB-SubCell"/>
</dbReference>
<feature type="domain" description="WW" evidence="16">
    <location>
        <begin position="158"/>
        <end position="191"/>
    </location>
</feature>
<dbReference type="Proteomes" id="UP000075809">
    <property type="component" value="Unassembled WGS sequence"/>
</dbReference>
<feature type="region of interest" description="Disordered" evidence="15">
    <location>
        <begin position="1"/>
        <end position="23"/>
    </location>
</feature>
<dbReference type="PROSITE" id="PS01159">
    <property type="entry name" value="WW_DOMAIN_1"/>
    <property type="match status" value="2"/>
</dbReference>
<dbReference type="InterPro" id="IPR051583">
    <property type="entry name" value="YAP1"/>
</dbReference>
<evidence type="ECO:0000256" key="12">
    <source>
        <dbReference type="ARBA" id="ARBA00023242"/>
    </source>
</evidence>
<keyword evidence="5" id="KW-0678">Repressor</keyword>
<keyword evidence="9" id="KW-0805">Transcription regulation</keyword>
<evidence type="ECO:0000256" key="5">
    <source>
        <dbReference type="ARBA" id="ARBA00022491"/>
    </source>
</evidence>
<reference evidence="17 18" key="1">
    <citation type="submission" date="2015-09" db="EMBL/GenBank/DDBJ databases">
        <title>Trachymyrmex zeteki WGS genome.</title>
        <authorList>
            <person name="Nygaard S."/>
            <person name="Hu H."/>
            <person name="Boomsma J."/>
            <person name="Zhang G."/>
        </authorList>
    </citation>
    <scope>NUCLEOTIDE SEQUENCE [LARGE SCALE GENOMIC DNA]</scope>
    <source>
        <strain evidence="17">Tzet28-1</strain>
        <tissue evidence="17">Whole body</tissue>
    </source>
</reference>
<dbReference type="CDD" id="cd00201">
    <property type="entry name" value="WW"/>
    <property type="match status" value="2"/>
</dbReference>
<sequence length="431" mass="47273">MALNQDVDQLSKSNPVVRVDQNSESDLQALFDTVLKPDNKRPLQVPLRLRNLPDSFFNPPSTGSKSPSISHSRENSADSAFGAAVPATPNGGSSVVAVAAAAGLTVSHPRAHSSPASLQQTYASAQQAPQHAPQPHARHHHHQKQRSYDVISTVDDLGPLPHGWEQARTPEGQIYFLNHLTRTTTWEDPRKTAAAASVAAVAAAVESSKSNALGPLPDGWEQARTAEGEIYFINHQTRTTSWFDPRIPSHLQRTPASGAMLPQNWQLQQPTGIQSNQNLQACQKQKIRLQSLQLERERLKQRQQEIMRQQQEMMLRQSTTDAVMDPFLSGINEQHARQESADSGLGLGSAYSLPQASDDFLNIDENMDSTSDGGAPMDTPDLSTLSDNIDSTDDLLPSLQLNEEFSTDILDDVQSLINPNTTKPENVLTWL</sequence>
<evidence type="ECO:0000256" key="7">
    <source>
        <dbReference type="ARBA" id="ARBA00022737"/>
    </source>
</evidence>
<dbReference type="Pfam" id="PF15238">
    <property type="entry name" value="TEADIR3"/>
    <property type="match status" value="1"/>
</dbReference>
<dbReference type="AlphaFoldDB" id="A0A151XC60"/>
<organism evidence="17 18">
    <name type="scientific">Mycetomoellerius zeteki</name>
    <dbReference type="NCBI Taxonomy" id="64791"/>
    <lineage>
        <taxon>Eukaryota</taxon>
        <taxon>Metazoa</taxon>
        <taxon>Ecdysozoa</taxon>
        <taxon>Arthropoda</taxon>
        <taxon>Hexapoda</taxon>
        <taxon>Insecta</taxon>
        <taxon>Pterygota</taxon>
        <taxon>Neoptera</taxon>
        <taxon>Endopterygota</taxon>
        <taxon>Hymenoptera</taxon>
        <taxon>Apocrita</taxon>
        <taxon>Aculeata</taxon>
        <taxon>Formicoidea</taxon>
        <taxon>Formicidae</taxon>
        <taxon>Myrmicinae</taxon>
        <taxon>Mycetomoellerius</taxon>
    </lineage>
</organism>
<keyword evidence="4" id="KW-0963">Cytoplasm</keyword>
<feature type="region of interest" description="Disordered" evidence="15">
    <location>
        <begin position="109"/>
        <end position="148"/>
    </location>
</feature>
<dbReference type="SMART" id="SM00456">
    <property type="entry name" value="WW"/>
    <property type="match status" value="2"/>
</dbReference>
<keyword evidence="7" id="KW-0677">Repeat</keyword>
<evidence type="ECO:0000256" key="3">
    <source>
        <dbReference type="ARBA" id="ARBA00004496"/>
    </source>
</evidence>
<dbReference type="GO" id="GO:0070161">
    <property type="term" value="C:anchoring junction"/>
    <property type="evidence" value="ECO:0007669"/>
    <property type="project" value="UniProtKB-SubCell"/>
</dbReference>
<dbReference type="InterPro" id="IPR036020">
    <property type="entry name" value="WW_dom_sf"/>
</dbReference>
<dbReference type="Gene3D" id="6.20.430.10">
    <property type="match status" value="1"/>
</dbReference>
<dbReference type="GO" id="GO:0003713">
    <property type="term" value="F:transcription coactivator activity"/>
    <property type="evidence" value="ECO:0007669"/>
    <property type="project" value="TreeGrafter"/>
</dbReference>
<keyword evidence="11" id="KW-0804">Transcription</keyword>
<dbReference type="PANTHER" id="PTHR17616:SF8">
    <property type="entry name" value="TRANSCRIPTIONAL COACTIVATOR YORKIE"/>
    <property type="match status" value="1"/>
</dbReference>
<dbReference type="InterPro" id="IPR053819">
    <property type="entry name" value="TEADIR3_omega_loop"/>
</dbReference>
<evidence type="ECO:0000256" key="14">
    <source>
        <dbReference type="SAM" id="Coils"/>
    </source>
</evidence>
<evidence type="ECO:0000313" key="18">
    <source>
        <dbReference type="Proteomes" id="UP000075809"/>
    </source>
</evidence>
<evidence type="ECO:0000256" key="15">
    <source>
        <dbReference type="SAM" id="MobiDB-lite"/>
    </source>
</evidence>
<dbReference type="GO" id="GO:0035329">
    <property type="term" value="P:hippo signaling"/>
    <property type="evidence" value="ECO:0007669"/>
    <property type="project" value="TreeGrafter"/>
</dbReference>
<accession>A0A151XC60</accession>
<evidence type="ECO:0000256" key="6">
    <source>
        <dbReference type="ARBA" id="ARBA00022553"/>
    </source>
</evidence>
<dbReference type="PROSITE" id="PS50020">
    <property type="entry name" value="WW_DOMAIN_2"/>
    <property type="match status" value="2"/>
</dbReference>
<evidence type="ECO:0000256" key="9">
    <source>
        <dbReference type="ARBA" id="ARBA00023015"/>
    </source>
</evidence>
<dbReference type="PANTHER" id="PTHR17616">
    <property type="entry name" value="YES-ASSOCIATED PROTEIN YAP1 FAMILY MEMBER"/>
    <property type="match status" value="1"/>
</dbReference>
<evidence type="ECO:0000256" key="1">
    <source>
        <dbReference type="ARBA" id="ARBA00004123"/>
    </source>
</evidence>
<feature type="compositionally biased region" description="Polar residues" evidence="15">
    <location>
        <begin position="114"/>
        <end position="124"/>
    </location>
</feature>
<feature type="region of interest" description="Disordered" evidence="15">
    <location>
        <begin position="51"/>
        <end position="84"/>
    </location>
</feature>
<comment type="similarity">
    <text evidence="13">Belongs to the YAP1 family.</text>
</comment>
<gene>
    <name evidence="17" type="ORF">ALC60_03026</name>
</gene>
<dbReference type="Gene3D" id="2.20.70.10">
    <property type="match status" value="2"/>
</dbReference>
<name>A0A151XC60_9HYME</name>
<keyword evidence="18" id="KW-1185">Reference proteome</keyword>
<dbReference type="GO" id="GO:0045944">
    <property type="term" value="P:positive regulation of transcription by RNA polymerase II"/>
    <property type="evidence" value="ECO:0007669"/>
    <property type="project" value="TreeGrafter"/>
</dbReference>
<evidence type="ECO:0000256" key="11">
    <source>
        <dbReference type="ARBA" id="ARBA00023163"/>
    </source>
</evidence>
<evidence type="ECO:0000256" key="8">
    <source>
        <dbReference type="ARBA" id="ARBA00022949"/>
    </source>
</evidence>
<feature type="compositionally biased region" description="Basic residues" evidence="15">
    <location>
        <begin position="136"/>
        <end position="145"/>
    </location>
</feature>
<evidence type="ECO:0000256" key="10">
    <source>
        <dbReference type="ARBA" id="ARBA00023159"/>
    </source>
</evidence>
<feature type="coiled-coil region" evidence="14">
    <location>
        <begin position="282"/>
        <end position="312"/>
    </location>
</feature>
<proteinExistence type="inferred from homology"/>
<evidence type="ECO:0000256" key="13">
    <source>
        <dbReference type="ARBA" id="ARBA00038057"/>
    </source>
</evidence>
<dbReference type="GO" id="GO:0005634">
    <property type="term" value="C:nucleus"/>
    <property type="evidence" value="ECO:0007669"/>
    <property type="project" value="UniProtKB-SubCell"/>
</dbReference>
<dbReference type="FunFam" id="2.20.70.10:FF:000012">
    <property type="entry name" value="transcriptional coactivator YAP1 isoform X2"/>
    <property type="match status" value="1"/>
</dbReference>
<evidence type="ECO:0000313" key="17">
    <source>
        <dbReference type="EMBL" id="KYQ57976.1"/>
    </source>
</evidence>
<keyword evidence="6" id="KW-0597">Phosphoprotein</keyword>
<keyword evidence="12" id="KW-0539">Nucleus</keyword>
<dbReference type="EMBL" id="KQ982314">
    <property type="protein sequence ID" value="KYQ57976.1"/>
    <property type="molecule type" value="Genomic_DNA"/>
</dbReference>
<keyword evidence="10" id="KW-0010">Activator</keyword>
<comment type="subcellular location">
    <subcellularLocation>
        <location evidence="2">Cell junction</location>
    </subcellularLocation>
    <subcellularLocation>
        <location evidence="3">Cytoplasm</location>
    </subcellularLocation>
    <subcellularLocation>
        <location evidence="1">Nucleus</location>
    </subcellularLocation>
</comment>